<dbReference type="AlphaFoldDB" id="A0A510I7M6"/>
<organism evidence="3 4">
    <name type="scientific">Vibrio rotiferianus</name>
    <dbReference type="NCBI Taxonomy" id="190895"/>
    <lineage>
        <taxon>Bacteria</taxon>
        <taxon>Pseudomonadati</taxon>
        <taxon>Pseudomonadota</taxon>
        <taxon>Gammaproteobacteria</taxon>
        <taxon>Vibrionales</taxon>
        <taxon>Vibrionaceae</taxon>
        <taxon>Vibrio</taxon>
    </lineage>
</organism>
<dbReference type="GO" id="GO:0006310">
    <property type="term" value="P:DNA recombination"/>
    <property type="evidence" value="ECO:0007669"/>
    <property type="project" value="UniProtKB-KW"/>
</dbReference>
<dbReference type="InterPro" id="IPR013762">
    <property type="entry name" value="Integrase-like_cat_sf"/>
</dbReference>
<feature type="domain" description="Tyr recombinase" evidence="2">
    <location>
        <begin position="31"/>
        <end position="155"/>
    </location>
</feature>
<evidence type="ECO:0000313" key="4">
    <source>
        <dbReference type="Proteomes" id="UP000315115"/>
    </source>
</evidence>
<sequence>MNKRIVKEIRIETPTSQQAKKIPILLKKHFSEQLADFWKFGLETGFRTEEILNLKFSQFFYEQSYGEPRRLFCEIESRRGHISIYDRKLSSSAEEIFHKIKHKHPKSEFLFQSYRSRNVSNKEPKPLSRQAISRAFKEVGEILGIKLTPAAMRQLALKRIGVDVKTNTVG</sequence>
<reference evidence="4" key="1">
    <citation type="submission" date="2019-07" db="EMBL/GenBank/DDBJ databases">
        <title>Complete Genome Sequences of Vibrion rotiferianus strain AM7.</title>
        <authorList>
            <person name="Miyazaki K."/>
            <person name="Wiseschart A."/>
            <person name="Pootanakit K."/>
            <person name="Ishimori K."/>
            <person name="Kitahara K."/>
        </authorList>
    </citation>
    <scope>NUCLEOTIDE SEQUENCE [LARGE SCALE GENOMIC DNA]</scope>
    <source>
        <strain evidence="4">AM7</strain>
    </source>
</reference>
<dbReference type="GO" id="GO:0015074">
    <property type="term" value="P:DNA integration"/>
    <property type="evidence" value="ECO:0007669"/>
    <property type="project" value="InterPro"/>
</dbReference>
<dbReference type="SUPFAM" id="SSF56349">
    <property type="entry name" value="DNA breaking-rejoining enzymes"/>
    <property type="match status" value="1"/>
</dbReference>
<evidence type="ECO:0000259" key="2">
    <source>
        <dbReference type="Pfam" id="PF00589"/>
    </source>
</evidence>
<evidence type="ECO:0000313" key="3">
    <source>
        <dbReference type="EMBL" id="BBL89547.1"/>
    </source>
</evidence>
<dbReference type="Pfam" id="PF00589">
    <property type="entry name" value="Phage_integrase"/>
    <property type="match status" value="1"/>
</dbReference>
<dbReference type="InterPro" id="IPR002104">
    <property type="entry name" value="Integrase_catalytic"/>
</dbReference>
<accession>A0A510I7M6</accession>
<dbReference type="Gene3D" id="1.10.443.10">
    <property type="entry name" value="Intergrase catalytic core"/>
    <property type="match status" value="1"/>
</dbReference>
<dbReference type="InterPro" id="IPR011010">
    <property type="entry name" value="DNA_brk_join_enz"/>
</dbReference>
<gene>
    <name evidence="3" type="ORF">VroAM7_22000</name>
</gene>
<proteinExistence type="predicted"/>
<dbReference type="Proteomes" id="UP000315115">
    <property type="component" value="Chromosome 1"/>
</dbReference>
<evidence type="ECO:0000256" key="1">
    <source>
        <dbReference type="ARBA" id="ARBA00023172"/>
    </source>
</evidence>
<keyword evidence="1" id="KW-0233">DNA recombination</keyword>
<dbReference type="GO" id="GO:0003677">
    <property type="term" value="F:DNA binding"/>
    <property type="evidence" value="ECO:0007669"/>
    <property type="project" value="InterPro"/>
</dbReference>
<dbReference type="EMBL" id="AP019798">
    <property type="protein sequence ID" value="BBL89547.1"/>
    <property type="molecule type" value="Genomic_DNA"/>
</dbReference>
<name>A0A510I7M6_9VIBR</name>
<protein>
    <recommendedName>
        <fullName evidence="2">Tyr recombinase domain-containing protein</fullName>
    </recommendedName>
</protein>